<evidence type="ECO:0000259" key="9">
    <source>
        <dbReference type="PROSITE" id="PS51012"/>
    </source>
</evidence>
<comment type="similarity">
    <text evidence="2">Belongs to the ABC-2 integral membrane protein family.</text>
</comment>
<feature type="transmembrane region" description="Helical" evidence="8">
    <location>
        <begin position="237"/>
        <end position="259"/>
    </location>
</feature>
<organism evidence="10 11">
    <name type="scientific">Thiosulfativibrio zosterae</name>
    <dbReference type="NCBI Taxonomy" id="2675053"/>
    <lineage>
        <taxon>Bacteria</taxon>
        <taxon>Pseudomonadati</taxon>
        <taxon>Pseudomonadota</taxon>
        <taxon>Gammaproteobacteria</taxon>
        <taxon>Thiotrichales</taxon>
        <taxon>Piscirickettsiaceae</taxon>
        <taxon>Thiosulfativibrio</taxon>
    </lineage>
</organism>
<keyword evidence="6 8" id="KW-1133">Transmembrane helix</keyword>
<evidence type="ECO:0000256" key="4">
    <source>
        <dbReference type="ARBA" id="ARBA00022475"/>
    </source>
</evidence>
<dbReference type="KEGG" id="tzo:THMIRHAT_02320"/>
<evidence type="ECO:0000256" key="8">
    <source>
        <dbReference type="SAM" id="Phobius"/>
    </source>
</evidence>
<comment type="subcellular location">
    <subcellularLocation>
        <location evidence="1">Cell membrane</location>
        <topology evidence="1">Multi-pass membrane protein</topology>
    </subcellularLocation>
</comment>
<dbReference type="InterPro" id="IPR013525">
    <property type="entry name" value="ABC2_TM"/>
</dbReference>
<evidence type="ECO:0000313" key="11">
    <source>
        <dbReference type="Proteomes" id="UP000501466"/>
    </source>
</evidence>
<evidence type="ECO:0000256" key="2">
    <source>
        <dbReference type="ARBA" id="ARBA00007783"/>
    </source>
</evidence>
<dbReference type="AlphaFoldDB" id="A0A6F8PK79"/>
<evidence type="ECO:0000256" key="1">
    <source>
        <dbReference type="ARBA" id="ARBA00004651"/>
    </source>
</evidence>
<feature type="transmembrane region" description="Helical" evidence="8">
    <location>
        <begin position="186"/>
        <end position="211"/>
    </location>
</feature>
<dbReference type="PROSITE" id="PS51012">
    <property type="entry name" value="ABC_TM2"/>
    <property type="match status" value="1"/>
</dbReference>
<sequence length="384" mass="42859">MQVSKVLTLAHKEVLEIWRDKLYLVMAFVFPFMLMNVLGFGLSFDVEHMPFAVVDYDQSQLSREYSHKLMDSRYFDYQGHLAQEQDADALLKQGKIRFLLVIPPEFSKRLLQGQATAVQAQIDGMFTYRANVVKGYIAAINGSFNQQLLQTWLAKKQGISAQQLQALLSPVTLKTRYLYNNELKSIWSTGSGMLMLIMLMAPAMLTALGVVREKELGSIYNIYASTLSKSEYITGKLLPYVAISFINLLILTWAVLVFFDTPFKGSLSLYLVSGLLYVTSAAGIGLLISTFVSSQAAAALIAMLGTMIPGMMYSGLLMPISSMSGDAQIQAHLFPGMYELQLVWGTFLKGQGWPELWSNVLVLAAYALGLWLLAVWRFKKRVAS</sequence>
<proteinExistence type="inferred from homology"/>
<keyword evidence="11" id="KW-1185">Reference proteome</keyword>
<dbReference type="Proteomes" id="UP000501466">
    <property type="component" value="Chromosome"/>
</dbReference>
<evidence type="ECO:0000256" key="5">
    <source>
        <dbReference type="ARBA" id="ARBA00022692"/>
    </source>
</evidence>
<evidence type="ECO:0000256" key="7">
    <source>
        <dbReference type="ARBA" id="ARBA00023136"/>
    </source>
</evidence>
<dbReference type="Pfam" id="PF12698">
    <property type="entry name" value="ABC2_membrane_3"/>
    <property type="match status" value="1"/>
</dbReference>
<reference evidence="11" key="1">
    <citation type="submission" date="2019-11" db="EMBL/GenBank/DDBJ databases">
        <title>Isolation and characterization of two novel species in the genus Thiomicrorhabdus.</title>
        <authorList>
            <person name="Mochizuki J."/>
            <person name="Kojima H."/>
            <person name="Fukui M."/>
        </authorList>
    </citation>
    <scope>NUCLEOTIDE SEQUENCE [LARGE SCALE GENOMIC DNA]</scope>
    <source>
        <strain evidence="11">AkT22</strain>
    </source>
</reference>
<keyword evidence="4" id="KW-1003">Cell membrane</keyword>
<feature type="transmembrane region" description="Helical" evidence="8">
    <location>
        <begin position="356"/>
        <end position="376"/>
    </location>
</feature>
<dbReference type="EMBL" id="AP021888">
    <property type="protein sequence ID" value="BBP42486.1"/>
    <property type="molecule type" value="Genomic_DNA"/>
</dbReference>
<gene>
    <name evidence="10" type="ORF">THMIRHAT_02320</name>
</gene>
<evidence type="ECO:0000256" key="3">
    <source>
        <dbReference type="ARBA" id="ARBA00022448"/>
    </source>
</evidence>
<dbReference type="PANTHER" id="PTHR30294:SF29">
    <property type="entry name" value="MULTIDRUG ABC TRANSPORTER PERMEASE YBHS-RELATED"/>
    <property type="match status" value="1"/>
</dbReference>
<feature type="transmembrane region" description="Helical" evidence="8">
    <location>
        <begin position="22"/>
        <end position="44"/>
    </location>
</feature>
<dbReference type="Gene3D" id="3.40.1710.10">
    <property type="entry name" value="abc type-2 transporter like domain"/>
    <property type="match status" value="1"/>
</dbReference>
<feature type="transmembrane region" description="Helical" evidence="8">
    <location>
        <begin position="265"/>
        <end position="289"/>
    </location>
</feature>
<keyword evidence="7 8" id="KW-0472">Membrane</keyword>
<dbReference type="InterPro" id="IPR051449">
    <property type="entry name" value="ABC-2_transporter_component"/>
</dbReference>
<dbReference type="RefSeq" id="WP_173289958.1">
    <property type="nucleotide sequence ID" value="NZ_AP021888.1"/>
</dbReference>
<name>A0A6F8PK79_9GAMM</name>
<dbReference type="InterPro" id="IPR047817">
    <property type="entry name" value="ABC2_TM_bact-type"/>
</dbReference>
<dbReference type="PANTHER" id="PTHR30294">
    <property type="entry name" value="MEMBRANE COMPONENT OF ABC TRANSPORTER YHHJ-RELATED"/>
    <property type="match status" value="1"/>
</dbReference>
<keyword evidence="3" id="KW-0813">Transport</keyword>
<feature type="domain" description="ABC transmembrane type-2" evidence="9">
    <location>
        <begin position="153"/>
        <end position="381"/>
    </location>
</feature>
<dbReference type="GO" id="GO:0005886">
    <property type="term" value="C:plasma membrane"/>
    <property type="evidence" value="ECO:0007669"/>
    <property type="project" value="UniProtKB-SubCell"/>
</dbReference>
<evidence type="ECO:0000313" key="10">
    <source>
        <dbReference type="EMBL" id="BBP42486.1"/>
    </source>
</evidence>
<dbReference type="GO" id="GO:0140359">
    <property type="term" value="F:ABC-type transporter activity"/>
    <property type="evidence" value="ECO:0007669"/>
    <property type="project" value="InterPro"/>
</dbReference>
<evidence type="ECO:0000256" key="6">
    <source>
        <dbReference type="ARBA" id="ARBA00022989"/>
    </source>
</evidence>
<accession>A0A6F8PK79</accession>
<protein>
    <recommendedName>
        <fullName evidence="9">ABC transmembrane type-2 domain-containing protein</fullName>
    </recommendedName>
</protein>
<keyword evidence="5 8" id="KW-0812">Transmembrane</keyword>
<feature type="transmembrane region" description="Helical" evidence="8">
    <location>
        <begin position="296"/>
        <end position="316"/>
    </location>
</feature>